<reference evidence="4 5" key="1">
    <citation type="journal article" date="2017" name="Mol. Ecol.">
        <title>Comparative and population genomic landscape of Phellinus noxius: A hypervariable fungus causing root rot in trees.</title>
        <authorList>
            <person name="Chung C.L."/>
            <person name="Lee T.J."/>
            <person name="Akiba M."/>
            <person name="Lee H.H."/>
            <person name="Kuo T.H."/>
            <person name="Liu D."/>
            <person name="Ke H.M."/>
            <person name="Yokoi T."/>
            <person name="Roa M.B."/>
            <person name="Lu M.J."/>
            <person name="Chang Y.Y."/>
            <person name="Ann P.J."/>
            <person name="Tsai J.N."/>
            <person name="Chen C.Y."/>
            <person name="Tzean S.S."/>
            <person name="Ota Y."/>
            <person name="Hattori T."/>
            <person name="Sahashi N."/>
            <person name="Liou R.F."/>
            <person name="Kikuchi T."/>
            <person name="Tsai I.J."/>
        </authorList>
    </citation>
    <scope>NUCLEOTIDE SEQUENCE [LARGE SCALE GENOMIC DNA]</scope>
    <source>
        <strain evidence="4 5">FFPRI411160</strain>
    </source>
</reference>
<evidence type="ECO:0000259" key="3">
    <source>
        <dbReference type="Pfam" id="PF18265"/>
    </source>
</evidence>
<keyword evidence="4" id="KW-0647">Proteasome</keyword>
<evidence type="ECO:0000256" key="1">
    <source>
        <dbReference type="ARBA" id="ARBA00023186"/>
    </source>
</evidence>
<dbReference type="EMBL" id="NBII01000007">
    <property type="protein sequence ID" value="PAV16975.1"/>
    <property type="molecule type" value="Genomic_DNA"/>
</dbReference>
<comment type="caution">
    <text evidence="4">The sequence shown here is derived from an EMBL/GenBank/DDBJ whole genome shotgun (WGS) entry which is preliminary data.</text>
</comment>
<dbReference type="SUPFAM" id="SSF50156">
    <property type="entry name" value="PDZ domain-like"/>
    <property type="match status" value="1"/>
</dbReference>
<sequence>MTRRDGRGRRSERGGEVRGKDDCRRGCRFPGCVLCDLGSGRVLVCRPESAGGVFRWVGGRSQRGLDWGGAAFVFAGGFEEWIEGKGGKLALPFFLLKGRCEEQGKASTMPGGRHPLSPPPSSSSPESHSPSPSSPQLRLSALSTQKAQIESELALNLGILSSHNADMNTPLLDSGGFPRADIDIVTVRTTRVKIIRLRNDLKQVIDQLAVELANFHSSNAKEINNNNRDRTEQQQQQRHQQQQEPQLRLQPFARVDGVAPGSPADSAGLRREDLLLSFGIITSSSLSPDTNLAPLAALAAEYEDRTLTVKVLRRRASPANSDLHSTSNSDAPSESDPVSGQVSGSGSLLGSDSESSSPTQQQSALTLTLTPRKGWGGRGLLGCHIVPYSPSS</sequence>
<dbReference type="Gene3D" id="2.30.42.10">
    <property type="match status" value="1"/>
</dbReference>
<dbReference type="InterPro" id="IPR035269">
    <property type="entry name" value="PSMD9"/>
</dbReference>
<dbReference type="InterPro" id="IPR036034">
    <property type="entry name" value="PDZ_sf"/>
</dbReference>
<gene>
    <name evidence="4" type="ORF">PNOK_0703900</name>
</gene>
<evidence type="ECO:0000313" key="4">
    <source>
        <dbReference type="EMBL" id="PAV16975.1"/>
    </source>
</evidence>
<evidence type="ECO:0000313" key="5">
    <source>
        <dbReference type="Proteomes" id="UP000217199"/>
    </source>
</evidence>
<keyword evidence="1" id="KW-0143">Chaperone</keyword>
<dbReference type="STRING" id="2282107.A0A286UBR7"/>
<name>A0A286UBR7_9AGAM</name>
<dbReference type="InterPro" id="IPR040815">
    <property type="entry name" value="Nas2_N"/>
</dbReference>
<feature type="compositionally biased region" description="Low complexity" evidence="2">
    <location>
        <begin position="233"/>
        <end position="251"/>
    </location>
</feature>
<dbReference type="PANTHER" id="PTHR12651">
    <property type="entry name" value="26S PROTEASOME NON-ATPASE REGULATORY SUBUNIT 9"/>
    <property type="match status" value="1"/>
</dbReference>
<dbReference type="Pfam" id="PF18265">
    <property type="entry name" value="Nas2_N"/>
    <property type="match status" value="1"/>
</dbReference>
<evidence type="ECO:0000256" key="2">
    <source>
        <dbReference type="SAM" id="MobiDB-lite"/>
    </source>
</evidence>
<dbReference type="Proteomes" id="UP000217199">
    <property type="component" value="Unassembled WGS sequence"/>
</dbReference>
<feature type="compositionally biased region" description="Polar residues" evidence="2">
    <location>
        <begin position="318"/>
        <end position="332"/>
    </location>
</feature>
<feature type="region of interest" description="Disordered" evidence="2">
    <location>
        <begin position="219"/>
        <end position="251"/>
    </location>
</feature>
<dbReference type="GO" id="GO:0005737">
    <property type="term" value="C:cytoplasm"/>
    <property type="evidence" value="ECO:0007669"/>
    <property type="project" value="TreeGrafter"/>
</dbReference>
<feature type="region of interest" description="Disordered" evidence="2">
    <location>
        <begin position="316"/>
        <end position="370"/>
    </location>
</feature>
<keyword evidence="5" id="KW-1185">Reference proteome</keyword>
<dbReference type="GO" id="GO:0070682">
    <property type="term" value="P:proteasome regulatory particle assembly"/>
    <property type="evidence" value="ECO:0007669"/>
    <property type="project" value="InterPro"/>
</dbReference>
<dbReference type="GO" id="GO:0005634">
    <property type="term" value="C:nucleus"/>
    <property type="evidence" value="ECO:0007669"/>
    <property type="project" value="TreeGrafter"/>
</dbReference>
<dbReference type="GO" id="GO:0000502">
    <property type="term" value="C:proteasome complex"/>
    <property type="evidence" value="ECO:0007669"/>
    <property type="project" value="UniProtKB-KW"/>
</dbReference>
<feature type="region of interest" description="Disordered" evidence="2">
    <location>
        <begin position="104"/>
        <end position="142"/>
    </location>
</feature>
<feature type="region of interest" description="Disordered" evidence="2">
    <location>
        <begin position="1"/>
        <end position="21"/>
    </location>
</feature>
<dbReference type="InParanoid" id="A0A286UBR7"/>
<feature type="compositionally biased region" description="Low complexity" evidence="2">
    <location>
        <begin position="123"/>
        <end position="142"/>
    </location>
</feature>
<dbReference type="FunCoup" id="A0A286UBR7">
    <property type="interactions" value="643"/>
</dbReference>
<dbReference type="PANTHER" id="PTHR12651:SF1">
    <property type="entry name" value="26S PROTEASOME NON-ATPASE REGULATORY SUBUNIT 9"/>
    <property type="match status" value="1"/>
</dbReference>
<protein>
    <submittedName>
        <fullName evidence="4">26S proteasome non-ATPase regulatory subunit 9</fullName>
    </submittedName>
</protein>
<feature type="domain" description="Nas2 N-terminal" evidence="3">
    <location>
        <begin position="140"/>
        <end position="217"/>
    </location>
</feature>
<feature type="compositionally biased region" description="Low complexity" evidence="2">
    <location>
        <begin position="335"/>
        <end position="370"/>
    </location>
</feature>
<dbReference type="Gene3D" id="6.10.140.1710">
    <property type="match status" value="1"/>
</dbReference>
<accession>A0A286UBR7</accession>
<organism evidence="4 5">
    <name type="scientific">Pyrrhoderma noxium</name>
    <dbReference type="NCBI Taxonomy" id="2282107"/>
    <lineage>
        <taxon>Eukaryota</taxon>
        <taxon>Fungi</taxon>
        <taxon>Dikarya</taxon>
        <taxon>Basidiomycota</taxon>
        <taxon>Agaricomycotina</taxon>
        <taxon>Agaricomycetes</taxon>
        <taxon>Hymenochaetales</taxon>
        <taxon>Hymenochaetaceae</taxon>
        <taxon>Pyrrhoderma</taxon>
    </lineage>
</organism>
<dbReference type="AlphaFoldDB" id="A0A286UBR7"/>
<dbReference type="OrthoDB" id="72325at2759"/>
<proteinExistence type="predicted"/>